<proteinExistence type="predicted"/>
<evidence type="ECO:0000256" key="2">
    <source>
        <dbReference type="SAM" id="Phobius"/>
    </source>
</evidence>
<dbReference type="Proteomes" id="UP001222027">
    <property type="component" value="Unassembled WGS sequence"/>
</dbReference>
<keyword evidence="4" id="KW-1185">Reference proteome</keyword>
<sequence length="107" mass="12269">MRIGCDRDAHAPLPLPPPLCGGEASERERERERETAEGACQRKAVSRVKFSTVALHISQQRSHRCRRQFCPRRTEEVAKSLIFFRMFIVATQLGFVLDLKLFRVTNG</sequence>
<feature type="compositionally biased region" description="Basic and acidic residues" evidence="1">
    <location>
        <begin position="24"/>
        <end position="36"/>
    </location>
</feature>
<evidence type="ECO:0000256" key="1">
    <source>
        <dbReference type="SAM" id="MobiDB-lite"/>
    </source>
</evidence>
<feature type="region of interest" description="Disordered" evidence="1">
    <location>
        <begin position="1"/>
        <end position="38"/>
    </location>
</feature>
<keyword evidence="2" id="KW-0472">Membrane</keyword>
<keyword evidence="2" id="KW-0812">Transmembrane</keyword>
<dbReference type="AlphaFoldDB" id="A0AAV8R6M0"/>
<feature type="compositionally biased region" description="Basic and acidic residues" evidence="1">
    <location>
        <begin position="1"/>
        <end position="10"/>
    </location>
</feature>
<dbReference type="EMBL" id="JAQQAF010000004">
    <property type="protein sequence ID" value="KAJ8494159.1"/>
    <property type="molecule type" value="Genomic_DNA"/>
</dbReference>
<evidence type="ECO:0000313" key="4">
    <source>
        <dbReference type="Proteomes" id="UP001222027"/>
    </source>
</evidence>
<gene>
    <name evidence="3" type="ORF">OPV22_015880</name>
</gene>
<protein>
    <submittedName>
        <fullName evidence="3">Uncharacterized protein</fullName>
    </submittedName>
</protein>
<organism evidence="3 4">
    <name type="scientific">Ensete ventricosum</name>
    <name type="common">Abyssinian banana</name>
    <name type="synonym">Musa ensete</name>
    <dbReference type="NCBI Taxonomy" id="4639"/>
    <lineage>
        <taxon>Eukaryota</taxon>
        <taxon>Viridiplantae</taxon>
        <taxon>Streptophyta</taxon>
        <taxon>Embryophyta</taxon>
        <taxon>Tracheophyta</taxon>
        <taxon>Spermatophyta</taxon>
        <taxon>Magnoliopsida</taxon>
        <taxon>Liliopsida</taxon>
        <taxon>Zingiberales</taxon>
        <taxon>Musaceae</taxon>
        <taxon>Ensete</taxon>
    </lineage>
</organism>
<evidence type="ECO:0000313" key="3">
    <source>
        <dbReference type="EMBL" id="KAJ8494159.1"/>
    </source>
</evidence>
<accession>A0AAV8R6M0</accession>
<keyword evidence="2" id="KW-1133">Transmembrane helix</keyword>
<feature type="transmembrane region" description="Helical" evidence="2">
    <location>
        <begin position="82"/>
        <end position="102"/>
    </location>
</feature>
<reference evidence="3 4" key="1">
    <citation type="submission" date="2022-12" db="EMBL/GenBank/DDBJ databases">
        <title>Chromosome-scale assembly of the Ensete ventricosum genome.</title>
        <authorList>
            <person name="Dussert Y."/>
            <person name="Stocks J."/>
            <person name="Wendawek A."/>
            <person name="Woldeyes F."/>
            <person name="Nichols R.A."/>
            <person name="Borrell J.S."/>
        </authorList>
    </citation>
    <scope>NUCLEOTIDE SEQUENCE [LARGE SCALE GENOMIC DNA]</scope>
    <source>
        <strain evidence="4">cv. Maze</strain>
        <tissue evidence="3">Seeds</tissue>
    </source>
</reference>
<name>A0AAV8R6M0_ENSVE</name>
<comment type="caution">
    <text evidence="3">The sequence shown here is derived from an EMBL/GenBank/DDBJ whole genome shotgun (WGS) entry which is preliminary data.</text>
</comment>